<protein>
    <submittedName>
        <fullName evidence="3">Alcohol dehydrogenase catalytic domain-containing protein</fullName>
    </submittedName>
</protein>
<feature type="domain" description="Alcohol dehydrogenase-like N-terminal" evidence="2">
    <location>
        <begin position="48"/>
        <end position="125"/>
    </location>
</feature>
<evidence type="ECO:0000259" key="2">
    <source>
        <dbReference type="Pfam" id="PF08240"/>
    </source>
</evidence>
<keyword evidence="1" id="KW-0560">Oxidoreductase</keyword>
<dbReference type="RefSeq" id="WP_317520914.1">
    <property type="nucleotide sequence ID" value="NZ_JAWJZI010000002.1"/>
</dbReference>
<evidence type="ECO:0000256" key="1">
    <source>
        <dbReference type="ARBA" id="ARBA00023002"/>
    </source>
</evidence>
<dbReference type="Gene3D" id="3.40.50.720">
    <property type="entry name" value="NAD(P)-binding Rossmann-like Domain"/>
    <property type="match status" value="1"/>
</dbReference>
<keyword evidence="4" id="KW-1185">Reference proteome</keyword>
<reference evidence="3 4" key="1">
    <citation type="submission" date="2023-10" db="EMBL/GenBank/DDBJ databases">
        <title>Marine bacteria isolated from horseshoe crab.</title>
        <authorList>
            <person name="Cheng T.H."/>
        </authorList>
    </citation>
    <scope>NUCLEOTIDE SEQUENCE [LARGE SCALE GENOMIC DNA]</scope>
    <source>
        <strain evidence="3 4">HSC6</strain>
    </source>
</reference>
<dbReference type="InterPro" id="IPR050129">
    <property type="entry name" value="Zn_alcohol_dh"/>
</dbReference>
<dbReference type="SUPFAM" id="SSF50129">
    <property type="entry name" value="GroES-like"/>
    <property type="match status" value="1"/>
</dbReference>
<dbReference type="SUPFAM" id="SSF51735">
    <property type="entry name" value="NAD(P)-binding Rossmann-fold domains"/>
    <property type="match status" value="2"/>
</dbReference>
<dbReference type="Proteomes" id="UP001186452">
    <property type="component" value="Unassembled WGS sequence"/>
</dbReference>
<dbReference type="Pfam" id="PF08240">
    <property type="entry name" value="ADH_N"/>
    <property type="match status" value="1"/>
</dbReference>
<dbReference type="InterPro" id="IPR011032">
    <property type="entry name" value="GroES-like_sf"/>
</dbReference>
<dbReference type="Gene3D" id="3.90.180.10">
    <property type="entry name" value="Medium-chain alcohol dehydrogenases, catalytic domain"/>
    <property type="match status" value="2"/>
</dbReference>
<dbReference type="PANTHER" id="PTHR43401">
    <property type="entry name" value="L-THREONINE 3-DEHYDROGENASE"/>
    <property type="match status" value="1"/>
</dbReference>
<proteinExistence type="predicted"/>
<gene>
    <name evidence="3" type="ORF">R2X38_04280</name>
</gene>
<dbReference type="InterPro" id="IPR036291">
    <property type="entry name" value="NAD(P)-bd_dom_sf"/>
</dbReference>
<evidence type="ECO:0000313" key="4">
    <source>
        <dbReference type="Proteomes" id="UP001186452"/>
    </source>
</evidence>
<dbReference type="PANTHER" id="PTHR43401:SF2">
    <property type="entry name" value="L-THREONINE 3-DEHYDROGENASE"/>
    <property type="match status" value="1"/>
</dbReference>
<evidence type="ECO:0000313" key="3">
    <source>
        <dbReference type="EMBL" id="MDV5168218.1"/>
    </source>
</evidence>
<organism evidence="3 4">
    <name type="scientific">Photobacterium rosenbergii</name>
    <dbReference type="NCBI Taxonomy" id="294936"/>
    <lineage>
        <taxon>Bacteria</taxon>
        <taxon>Pseudomonadati</taxon>
        <taxon>Pseudomonadota</taxon>
        <taxon>Gammaproteobacteria</taxon>
        <taxon>Vibrionales</taxon>
        <taxon>Vibrionaceae</taxon>
        <taxon>Photobacterium</taxon>
    </lineage>
</organism>
<sequence>MTSRNKAYQQPDQPIPATTMTWNMYGAGLDSIGKDNRPETFPVPEPSDDQLLIRVDAVGLCFSDVKLINQGSTHPKLYNRDLRKEPTRLGHEATITIMKVGKHLANQFKAGERYAVQPDIYQNGKSTAYGYTIPGGLTQFHLIGPEMLQTDAGACLLKVSDELAFGESALLEPWGCVWASYTQRRRLAPKQGGVMWIVGQPGDTGDYQFSAGLASPGTVVLTQVPDALRTLVESQASNVLVRDDIDLDSLPVAVDELTGGAGFDDIVVLSPRSASALTTIAKYVARRGTMNMVGDQPLDGLVDADVGRLHYDYVAFIGNSGRDIADSYGDARNRCDLRKGGLAVFVGAGGPMGQMHVQRAIELQDGPAEVIVTDINDQRLAEIESRFASLTEANNCKLYTYNPTSSDISLPEFVSAKSQDQGADDVVVCVPNAGIMAEAATFMKDDGMLVLFAGVPNGTLAPLDFSSVYLSNAQYTGTSGLTIDDQTVVMDNALSGNIAPAVCVAAIGGMNVAKEGIQAMIDARYPGKILIFPQLEDLPLLGLDELAEKLPDVAKALGKGNTWNFAAEQALFEAFNKPSS</sequence>
<name>A0ABU3ZDY5_9GAMM</name>
<dbReference type="EMBL" id="JAWJZI010000002">
    <property type="protein sequence ID" value="MDV5168218.1"/>
    <property type="molecule type" value="Genomic_DNA"/>
</dbReference>
<dbReference type="InterPro" id="IPR013154">
    <property type="entry name" value="ADH-like_N"/>
</dbReference>
<accession>A0ABU3ZDY5</accession>
<comment type="caution">
    <text evidence="3">The sequence shown here is derived from an EMBL/GenBank/DDBJ whole genome shotgun (WGS) entry which is preliminary data.</text>
</comment>